<keyword evidence="3" id="KW-1185">Reference proteome</keyword>
<gene>
    <name evidence="2" type="ORF">RI129_009887</name>
</gene>
<accession>A0AAN7V359</accession>
<dbReference type="Pfam" id="PF15882">
    <property type="entry name" value="DUF4735"/>
    <property type="match status" value="1"/>
</dbReference>
<evidence type="ECO:0000256" key="1">
    <source>
        <dbReference type="SAM" id="SignalP"/>
    </source>
</evidence>
<dbReference type="AlphaFoldDB" id="A0AAN7V359"/>
<feature type="signal peptide" evidence="1">
    <location>
        <begin position="1"/>
        <end position="21"/>
    </location>
</feature>
<keyword evidence="1" id="KW-0732">Signal</keyword>
<feature type="chain" id="PRO_5042943256" evidence="1">
    <location>
        <begin position="22"/>
        <end position="323"/>
    </location>
</feature>
<reference evidence="2 3" key="1">
    <citation type="journal article" date="2024" name="Insects">
        <title>An Improved Chromosome-Level Genome Assembly of the Firefly Pyrocoelia pectoralis.</title>
        <authorList>
            <person name="Fu X."/>
            <person name="Meyer-Rochow V.B."/>
            <person name="Ballantyne L."/>
            <person name="Zhu X."/>
        </authorList>
    </citation>
    <scope>NUCLEOTIDE SEQUENCE [LARGE SCALE GENOMIC DNA]</scope>
    <source>
        <strain evidence="2">XCY_ONT2</strain>
    </source>
</reference>
<dbReference type="Proteomes" id="UP001329430">
    <property type="component" value="Chromosome 7"/>
</dbReference>
<proteinExistence type="predicted"/>
<dbReference type="InterPro" id="IPR031751">
    <property type="entry name" value="DUF4735"/>
</dbReference>
<sequence>MISFCRCFLLTIFICESFISTQNLNYVALRAELTESLDDVLDFINNFHYQMNLDVWLALTLVEVKIQKKCIYQQGGHFGNFCVFSNVQMTRKLKMQKIIAQFLMDAHQWVLNDVFLHNQLHNLGIYGSWTVVNVTKNKIARYNGVSSDDCLTELLSSLRTHSSCVVSSSCQEFMFGNRVDTGYILTHRLLYLHIMRMLRCPLEESFSEKLTRNYCSLILKEARTNEILGFPQHDLFLEQVILCGLEGYTEFLNANWTLTILSWKTKPGCYKNGNDDLNGRKINSRSANVISFGCTNHATGLGAATLALNLRYVLFKIFSTVRS</sequence>
<dbReference type="GO" id="GO:0016020">
    <property type="term" value="C:membrane"/>
    <property type="evidence" value="ECO:0007669"/>
    <property type="project" value="TreeGrafter"/>
</dbReference>
<evidence type="ECO:0000313" key="3">
    <source>
        <dbReference type="Proteomes" id="UP001329430"/>
    </source>
</evidence>
<organism evidence="2 3">
    <name type="scientific">Pyrocoelia pectoralis</name>
    <dbReference type="NCBI Taxonomy" id="417401"/>
    <lineage>
        <taxon>Eukaryota</taxon>
        <taxon>Metazoa</taxon>
        <taxon>Ecdysozoa</taxon>
        <taxon>Arthropoda</taxon>
        <taxon>Hexapoda</taxon>
        <taxon>Insecta</taxon>
        <taxon>Pterygota</taxon>
        <taxon>Neoptera</taxon>
        <taxon>Endopterygota</taxon>
        <taxon>Coleoptera</taxon>
        <taxon>Polyphaga</taxon>
        <taxon>Elateriformia</taxon>
        <taxon>Elateroidea</taxon>
        <taxon>Lampyridae</taxon>
        <taxon>Lampyrinae</taxon>
        <taxon>Pyrocoelia</taxon>
    </lineage>
</organism>
<comment type="caution">
    <text evidence="2">The sequence shown here is derived from an EMBL/GenBank/DDBJ whole genome shotgun (WGS) entry which is preliminary data.</text>
</comment>
<dbReference type="EMBL" id="JAVRBK010000007">
    <property type="protein sequence ID" value="KAK5641340.1"/>
    <property type="molecule type" value="Genomic_DNA"/>
</dbReference>
<dbReference type="PANTHER" id="PTHR33539:SF1">
    <property type="entry name" value="UPF0764 PROTEIN C16ORF89"/>
    <property type="match status" value="1"/>
</dbReference>
<dbReference type="GO" id="GO:0005829">
    <property type="term" value="C:cytosol"/>
    <property type="evidence" value="ECO:0007669"/>
    <property type="project" value="TreeGrafter"/>
</dbReference>
<evidence type="ECO:0000313" key="2">
    <source>
        <dbReference type="EMBL" id="KAK5641340.1"/>
    </source>
</evidence>
<protein>
    <submittedName>
        <fullName evidence="2">Uncharacterized protein</fullName>
    </submittedName>
</protein>
<dbReference type="PANTHER" id="PTHR33539">
    <property type="entry name" value="UPF0764 PROTEIN C16ORF89"/>
    <property type="match status" value="1"/>
</dbReference>
<name>A0AAN7V359_9COLE</name>